<evidence type="ECO:0000256" key="2">
    <source>
        <dbReference type="ARBA" id="ARBA00009137"/>
    </source>
</evidence>
<gene>
    <name evidence="13" type="ORF">METZ01_LOCUS115993</name>
</gene>
<evidence type="ECO:0000256" key="1">
    <source>
        <dbReference type="ARBA" id="ARBA00004429"/>
    </source>
</evidence>
<dbReference type="AlphaFoldDB" id="A0A381XEG6"/>
<evidence type="ECO:0008006" key="14">
    <source>
        <dbReference type="Google" id="ProtNLM"/>
    </source>
</evidence>
<keyword evidence="10" id="KW-0406">Ion transport</keyword>
<dbReference type="GO" id="GO:0005886">
    <property type="term" value="C:plasma membrane"/>
    <property type="evidence" value="ECO:0007669"/>
    <property type="project" value="UniProtKB-SubCell"/>
</dbReference>
<organism evidence="13">
    <name type="scientific">marine metagenome</name>
    <dbReference type="NCBI Taxonomy" id="408172"/>
    <lineage>
        <taxon>unclassified sequences</taxon>
        <taxon>metagenomes</taxon>
        <taxon>ecological metagenomes</taxon>
    </lineage>
</organism>
<reference evidence="13" key="1">
    <citation type="submission" date="2018-05" db="EMBL/GenBank/DDBJ databases">
        <authorList>
            <person name="Lanie J.A."/>
            <person name="Ng W.-L."/>
            <person name="Kazmierczak K.M."/>
            <person name="Andrzejewski T.M."/>
            <person name="Davidsen T.M."/>
            <person name="Wayne K.J."/>
            <person name="Tettelin H."/>
            <person name="Glass J.I."/>
            <person name="Rusch D."/>
            <person name="Podicherti R."/>
            <person name="Tsui H.-C.T."/>
            <person name="Winkler M.E."/>
        </authorList>
    </citation>
    <scope>NUCLEOTIDE SEQUENCE</scope>
</reference>
<evidence type="ECO:0000256" key="12">
    <source>
        <dbReference type="SAM" id="Phobius"/>
    </source>
</evidence>
<keyword evidence="5" id="KW-0997">Cell inner membrane</keyword>
<keyword evidence="9 12" id="KW-1133">Transmembrane helix</keyword>
<evidence type="ECO:0000256" key="9">
    <source>
        <dbReference type="ARBA" id="ARBA00022989"/>
    </source>
</evidence>
<evidence type="ECO:0000256" key="4">
    <source>
        <dbReference type="ARBA" id="ARBA00022475"/>
    </source>
</evidence>
<feature type="transmembrane region" description="Helical" evidence="12">
    <location>
        <begin position="67"/>
        <end position="88"/>
    </location>
</feature>
<keyword evidence="3" id="KW-0813">Transport</keyword>
<dbReference type="InterPro" id="IPR004772">
    <property type="entry name" value="TrkH"/>
</dbReference>
<dbReference type="EMBL" id="UINC01014888">
    <property type="protein sequence ID" value="SVA63139.1"/>
    <property type="molecule type" value="Genomic_DNA"/>
</dbReference>
<feature type="transmembrane region" description="Helical" evidence="12">
    <location>
        <begin position="130"/>
        <end position="150"/>
    </location>
</feature>
<evidence type="ECO:0000256" key="5">
    <source>
        <dbReference type="ARBA" id="ARBA00022519"/>
    </source>
</evidence>
<sequence length="481" mass="52584">VGVLLLLLSGLLVLPIGISFYYQYPPLPGYMTEAQAFTLTLVVSFLIGLTLWKILPSGVEKLRDREGFAIVALSWVFVALAGAFPYYLSGACPDFIDAFFESMSGFTTTGASIFVDIDSLPRGILFWRNLTQWFGGMGIILLSMAIFPALGIGSTHLFKAEVPGGVTVERMQPRLAETAKILWKTYVVLTVLEVILLQLGGVDFFDALCHSFSTVATGGFSTHSTSIGYFNSAYVESISILFMFLGGISFALHYQLVNGNFSAVFKNPELRFYSTMIVIGIVLATWGLIASKPDLSLDESFRKAAFNIVSINTTSGFVTDDFNAWPNFLRIFMLVIMMVGGCSGSTSGSLKVIRFIILFKIIRRELKKLVHPRAIFHVKVAGKSVKPDDLTNVVALTCFFMGFATLGCIFLSLMGVDLTTSISASIACLFNIGPGLGQVGAMGNYGEIPFMGKSILIAFMLMGRLEIFGIMLLFLPMAWRK</sequence>
<comment type="similarity">
    <text evidence="2">Belongs to the TrkH potassium transport family.</text>
</comment>
<keyword evidence="7 12" id="KW-0812">Transmembrane</keyword>
<evidence type="ECO:0000256" key="6">
    <source>
        <dbReference type="ARBA" id="ARBA00022538"/>
    </source>
</evidence>
<name>A0A381XEG6_9ZZZZ</name>
<feature type="transmembrane region" description="Helical" evidence="12">
    <location>
        <begin position="455"/>
        <end position="479"/>
    </location>
</feature>
<feature type="transmembrane region" description="Helical" evidence="12">
    <location>
        <begin position="35"/>
        <end position="55"/>
    </location>
</feature>
<feature type="transmembrane region" description="Helical" evidence="12">
    <location>
        <begin position="181"/>
        <end position="201"/>
    </location>
</feature>
<keyword evidence="8" id="KW-0630">Potassium</keyword>
<evidence type="ECO:0000256" key="11">
    <source>
        <dbReference type="ARBA" id="ARBA00023136"/>
    </source>
</evidence>
<feature type="transmembrane region" description="Helical" evidence="12">
    <location>
        <begin position="393"/>
        <end position="416"/>
    </location>
</feature>
<dbReference type="PANTHER" id="PTHR32024">
    <property type="entry name" value="TRK SYSTEM POTASSIUM UPTAKE PROTEIN TRKG-RELATED"/>
    <property type="match status" value="1"/>
</dbReference>
<accession>A0A381XEG6</accession>
<evidence type="ECO:0000256" key="7">
    <source>
        <dbReference type="ARBA" id="ARBA00022692"/>
    </source>
</evidence>
<dbReference type="PANTHER" id="PTHR32024:SF2">
    <property type="entry name" value="TRK SYSTEM POTASSIUM UPTAKE PROTEIN TRKG-RELATED"/>
    <property type="match status" value="1"/>
</dbReference>
<proteinExistence type="inferred from homology"/>
<comment type="subcellular location">
    <subcellularLocation>
        <location evidence="1">Cell inner membrane</location>
        <topology evidence="1">Multi-pass membrane protein</topology>
    </subcellularLocation>
</comment>
<protein>
    <recommendedName>
        <fullName evidence="14">Potassium transporter</fullName>
    </recommendedName>
</protein>
<keyword evidence="4" id="KW-1003">Cell membrane</keyword>
<feature type="non-terminal residue" evidence="13">
    <location>
        <position position="1"/>
    </location>
</feature>
<dbReference type="GO" id="GO:0015379">
    <property type="term" value="F:potassium:chloride symporter activity"/>
    <property type="evidence" value="ECO:0007669"/>
    <property type="project" value="InterPro"/>
</dbReference>
<feature type="transmembrane region" description="Helical" evidence="12">
    <location>
        <begin position="270"/>
        <end position="289"/>
    </location>
</feature>
<evidence type="ECO:0000313" key="13">
    <source>
        <dbReference type="EMBL" id="SVA63139.1"/>
    </source>
</evidence>
<dbReference type="InterPro" id="IPR003445">
    <property type="entry name" value="Cat_transpt"/>
</dbReference>
<keyword evidence="6" id="KW-0633">Potassium transport</keyword>
<keyword evidence="11 12" id="KW-0472">Membrane</keyword>
<evidence type="ECO:0000256" key="8">
    <source>
        <dbReference type="ARBA" id="ARBA00022958"/>
    </source>
</evidence>
<evidence type="ECO:0000256" key="3">
    <source>
        <dbReference type="ARBA" id="ARBA00022448"/>
    </source>
</evidence>
<dbReference type="Pfam" id="PF02386">
    <property type="entry name" value="TrkH"/>
    <property type="match status" value="2"/>
</dbReference>
<feature type="transmembrane region" description="Helical" evidence="12">
    <location>
        <begin position="331"/>
        <end position="359"/>
    </location>
</feature>
<evidence type="ECO:0000256" key="10">
    <source>
        <dbReference type="ARBA" id="ARBA00023065"/>
    </source>
</evidence>
<feature type="transmembrane region" description="Helical" evidence="12">
    <location>
        <begin position="238"/>
        <end position="258"/>
    </location>
</feature>
<dbReference type="PIRSF" id="PIRSF006247">
    <property type="entry name" value="TrkH"/>
    <property type="match status" value="1"/>
</dbReference>